<reference evidence="2 3" key="1">
    <citation type="journal article" date="2003" name="J. Mol. Biol.">
        <title>Complete nucleotide sequence of pHG1: a Ralstonia eutropha H16 megaplasmid encoding key enzymes of H(2)-based lithoautotrophy and anaerobiosis.</title>
        <authorList>
            <person name="Schwartz E."/>
            <person name="Henne A."/>
            <person name="Cramm R."/>
            <person name="Eitinger T."/>
            <person name="Friedrich B."/>
            <person name="Gottschalk G."/>
        </authorList>
    </citation>
    <scope>NUCLEOTIDE SEQUENCE [LARGE SCALE GENOMIC DNA]</scope>
    <source>
        <strain evidence="3">ATCC 17699 / DSM 428 / KCTC 22496 / NCIMB 10442 / H16 / Stanier 337</strain>
        <plasmid evidence="2 3">megaplasmid pHG1</plasmid>
    </source>
</reference>
<evidence type="ECO:0000256" key="1">
    <source>
        <dbReference type="SAM" id="Phobius"/>
    </source>
</evidence>
<sequence length="43" mass="4957">MQFFDYLSTNHDINRFVFAVVICYCVIEAVVHCYRGAKARKAG</sequence>
<evidence type="ECO:0000313" key="2">
    <source>
        <dbReference type="EMBL" id="AAP86081.1"/>
    </source>
</evidence>
<gene>
    <name evidence="2" type="ordered locus">PHG332</name>
</gene>
<feature type="transmembrane region" description="Helical" evidence="1">
    <location>
        <begin position="16"/>
        <end position="34"/>
    </location>
</feature>
<protein>
    <submittedName>
        <fullName evidence="2">Uncharacterized protein</fullName>
    </submittedName>
</protein>
<keyword evidence="3" id="KW-1185">Reference proteome</keyword>
<dbReference type="HOGENOM" id="CLU_3232468_0_0_4"/>
<evidence type="ECO:0000313" key="3">
    <source>
        <dbReference type="Proteomes" id="UP000008210"/>
    </source>
</evidence>
<dbReference type="RefSeq" id="WP_011154244.1">
    <property type="nucleotide sequence ID" value="NC_005241.1"/>
</dbReference>
<keyword evidence="1" id="KW-0472">Membrane</keyword>
<keyword evidence="1" id="KW-0812">Transmembrane</keyword>
<name>Q7WX10_CUPNH</name>
<dbReference type="KEGG" id="reh:PHG332"/>
<keyword evidence="2" id="KW-0614">Plasmid</keyword>
<organism evidence="2 3">
    <name type="scientific">Cupriavidus necator (strain ATCC 17699 / DSM 428 / KCTC 22496 / NCIMB 10442 / H16 / Stanier 337)</name>
    <name type="common">Ralstonia eutropha</name>
    <dbReference type="NCBI Taxonomy" id="381666"/>
    <lineage>
        <taxon>Bacteria</taxon>
        <taxon>Pseudomonadati</taxon>
        <taxon>Pseudomonadota</taxon>
        <taxon>Betaproteobacteria</taxon>
        <taxon>Burkholderiales</taxon>
        <taxon>Burkholderiaceae</taxon>
        <taxon>Cupriavidus</taxon>
    </lineage>
</organism>
<keyword evidence="1" id="KW-1133">Transmembrane helix</keyword>
<geneLocation type="plasmid" evidence="2 3">
    <name>megaplasmid pHG1</name>
</geneLocation>
<accession>Q7WX10</accession>
<proteinExistence type="predicted"/>
<dbReference type="Proteomes" id="UP000008210">
    <property type="component" value="Plasmid megaplasmid pHG1"/>
</dbReference>
<dbReference type="EMBL" id="AY305378">
    <property type="protein sequence ID" value="AAP86081.1"/>
    <property type="molecule type" value="Genomic_DNA"/>
</dbReference>
<dbReference type="AlphaFoldDB" id="Q7WX10"/>